<reference evidence="2 3" key="1">
    <citation type="submission" date="2018-01" db="EMBL/GenBank/DDBJ databases">
        <title>A novel member of the phylum Bacteroidetes isolated from glacier ice.</title>
        <authorList>
            <person name="Liu Q."/>
            <person name="Xin Y.-H."/>
        </authorList>
    </citation>
    <scope>NUCLEOTIDE SEQUENCE [LARGE SCALE GENOMIC DNA]</scope>
    <source>
        <strain evidence="2 3">RB1R16</strain>
    </source>
</reference>
<dbReference type="EMBL" id="PPSL01000003">
    <property type="protein sequence ID" value="PQJ11050.1"/>
    <property type="molecule type" value="Genomic_DNA"/>
</dbReference>
<dbReference type="AlphaFoldDB" id="A0A2S7SVU4"/>
<dbReference type="InterPro" id="IPR035093">
    <property type="entry name" value="RelE/ParE_toxin_dom_sf"/>
</dbReference>
<organism evidence="2 3">
    <name type="scientific">Flavipsychrobacter stenotrophus</name>
    <dbReference type="NCBI Taxonomy" id="2077091"/>
    <lineage>
        <taxon>Bacteria</taxon>
        <taxon>Pseudomonadati</taxon>
        <taxon>Bacteroidota</taxon>
        <taxon>Chitinophagia</taxon>
        <taxon>Chitinophagales</taxon>
        <taxon>Chitinophagaceae</taxon>
        <taxon>Flavipsychrobacter</taxon>
    </lineage>
</organism>
<dbReference type="Pfam" id="PF05016">
    <property type="entry name" value="ParE_toxin"/>
    <property type="match status" value="1"/>
</dbReference>
<keyword evidence="3" id="KW-1185">Reference proteome</keyword>
<evidence type="ECO:0000313" key="2">
    <source>
        <dbReference type="EMBL" id="PQJ11050.1"/>
    </source>
</evidence>
<comment type="caution">
    <text evidence="2">The sequence shown here is derived from an EMBL/GenBank/DDBJ whole genome shotgun (WGS) entry which is preliminary data.</text>
</comment>
<name>A0A2S7SVU4_9BACT</name>
<dbReference type="OrthoDB" id="595476at2"/>
<keyword evidence="1" id="KW-1277">Toxin-antitoxin system</keyword>
<evidence type="ECO:0000313" key="3">
    <source>
        <dbReference type="Proteomes" id="UP000239872"/>
    </source>
</evidence>
<sequence length="103" mass="12296">MSINKYSFFFHPETDADFDEAYTWYKAQDANLGERFATQISQKLDQILASPEIYGVKFRKTYREASLKDFPYTIVYKIQPVKNLIFISSIHHQKLHPKKKFRK</sequence>
<dbReference type="RefSeq" id="WP_105039778.1">
    <property type="nucleotide sequence ID" value="NZ_PPSL01000003.1"/>
</dbReference>
<evidence type="ECO:0008006" key="4">
    <source>
        <dbReference type="Google" id="ProtNLM"/>
    </source>
</evidence>
<proteinExistence type="predicted"/>
<dbReference type="Proteomes" id="UP000239872">
    <property type="component" value="Unassembled WGS sequence"/>
</dbReference>
<protein>
    <recommendedName>
        <fullName evidence="4">Type II toxin-antitoxin system RelE/ParE family toxin</fullName>
    </recommendedName>
</protein>
<evidence type="ECO:0000256" key="1">
    <source>
        <dbReference type="ARBA" id="ARBA00022649"/>
    </source>
</evidence>
<dbReference type="Gene3D" id="3.30.2310.20">
    <property type="entry name" value="RelE-like"/>
    <property type="match status" value="1"/>
</dbReference>
<gene>
    <name evidence="2" type="ORF">CJD36_013860</name>
</gene>
<dbReference type="InterPro" id="IPR007712">
    <property type="entry name" value="RelE/ParE_toxin"/>
</dbReference>
<accession>A0A2S7SVU4</accession>